<protein>
    <submittedName>
        <fullName evidence="6">ATP-grasp domain-containing protein</fullName>
    </submittedName>
</protein>
<dbReference type="Gene3D" id="3.30.1490.20">
    <property type="entry name" value="ATP-grasp fold, A domain"/>
    <property type="match status" value="1"/>
</dbReference>
<evidence type="ECO:0000256" key="4">
    <source>
        <dbReference type="PROSITE-ProRule" id="PRU00409"/>
    </source>
</evidence>
<dbReference type="Pfam" id="PF13535">
    <property type="entry name" value="ATP-grasp_4"/>
    <property type="match status" value="1"/>
</dbReference>
<organism evidence="6 7">
    <name type="scientific">Billgrantia campisalis</name>
    <dbReference type="NCBI Taxonomy" id="74661"/>
    <lineage>
        <taxon>Bacteria</taxon>
        <taxon>Pseudomonadati</taxon>
        <taxon>Pseudomonadota</taxon>
        <taxon>Gammaproteobacteria</taxon>
        <taxon>Oceanospirillales</taxon>
        <taxon>Halomonadaceae</taxon>
        <taxon>Billgrantia</taxon>
    </lineage>
</organism>
<dbReference type="SUPFAM" id="SSF56059">
    <property type="entry name" value="Glutathione synthetase ATP-binding domain-like"/>
    <property type="match status" value="1"/>
</dbReference>
<dbReference type="Gene3D" id="3.30.470.20">
    <property type="entry name" value="ATP-grasp fold, B domain"/>
    <property type="match status" value="1"/>
</dbReference>
<gene>
    <name evidence="6" type="ORF">HOP52_00925</name>
</gene>
<accession>A0ABS9P3H6</accession>
<keyword evidence="1" id="KW-0436">Ligase</keyword>
<dbReference type="PANTHER" id="PTHR43585">
    <property type="entry name" value="FUMIPYRROLE BIOSYNTHESIS PROTEIN C"/>
    <property type="match status" value="1"/>
</dbReference>
<reference evidence="6 7" key="1">
    <citation type="submission" date="2020-05" db="EMBL/GenBank/DDBJ databases">
        <title>Comparative genomic analysis of denitrifying bacteria from Halomonas genus.</title>
        <authorList>
            <person name="Wang L."/>
            <person name="Shao Z."/>
        </authorList>
    </citation>
    <scope>NUCLEOTIDE SEQUENCE [LARGE SCALE GENOMIC DNA]</scope>
    <source>
        <strain evidence="6 7">A4</strain>
    </source>
</reference>
<keyword evidence="7" id="KW-1185">Reference proteome</keyword>
<feature type="domain" description="ATP-grasp" evidence="5">
    <location>
        <begin position="111"/>
        <end position="305"/>
    </location>
</feature>
<keyword evidence="2 4" id="KW-0547">Nucleotide-binding</keyword>
<dbReference type="EMBL" id="JABFUC010000001">
    <property type="protein sequence ID" value="MCG6656341.1"/>
    <property type="molecule type" value="Genomic_DNA"/>
</dbReference>
<evidence type="ECO:0000256" key="3">
    <source>
        <dbReference type="ARBA" id="ARBA00022840"/>
    </source>
</evidence>
<evidence type="ECO:0000259" key="5">
    <source>
        <dbReference type="PROSITE" id="PS50975"/>
    </source>
</evidence>
<evidence type="ECO:0000313" key="7">
    <source>
        <dbReference type="Proteomes" id="UP000814385"/>
    </source>
</evidence>
<evidence type="ECO:0000256" key="1">
    <source>
        <dbReference type="ARBA" id="ARBA00022598"/>
    </source>
</evidence>
<evidence type="ECO:0000256" key="2">
    <source>
        <dbReference type="ARBA" id="ARBA00022741"/>
    </source>
</evidence>
<dbReference type="InterPro" id="IPR011761">
    <property type="entry name" value="ATP-grasp"/>
</dbReference>
<dbReference type="InterPro" id="IPR013815">
    <property type="entry name" value="ATP_grasp_subdomain_1"/>
</dbReference>
<name>A0ABS9P3H6_9GAMM</name>
<dbReference type="Gene3D" id="3.40.50.20">
    <property type="match status" value="1"/>
</dbReference>
<sequence>MMNKPVAIVLGGTIPHKFLIENLRDRGYQTILVDYYENPPAAPSADRHIRESTLDLDAVLDIARHENASLVISGCVDQANVTACYVAEQLGLPAPYSYETSLRVTDKALMKAGMLHAGVPTASYDIVTADQVSSFPCCEHFPKVVKPCDCNGSKGVRKVDNDKELKAALKAACEFSRAGKAIVEDFNHGFEVSGYFFIGSDEVSEIHIKRKSLPSRQGSEALQSFMSIGPEILPESTKINFNNAVKKIAQGFGLKNTPILVQANIDGENIKVIEFAPRVSGGLVFREIKILTSFDLIDAVIDSYLGNEVDTSFVKEPFEKVSVVHLYGTGGIFDHVEGMESLLEDGTVEDFFLHKTPGMPMSCDDLASRNRVMGLIVKFNEPSDLDLKISATLLRLKVVSKCGEDVLRRDVFN</sequence>
<dbReference type="Proteomes" id="UP000814385">
    <property type="component" value="Unassembled WGS sequence"/>
</dbReference>
<keyword evidence="3 4" id="KW-0067">ATP-binding</keyword>
<dbReference type="InterPro" id="IPR016185">
    <property type="entry name" value="PreATP-grasp_dom_sf"/>
</dbReference>
<evidence type="ECO:0000313" key="6">
    <source>
        <dbReference type="EMBL" id="MCG6656341.1"/>
    </source>
</evidence>
<comment type="caution">
    <text evidence="6">The sequence shown here is derived from an EMBL/GenBank/DDBJ whole genome shotgun (WGS) entry which is preliminary data.</text>
</comment>
<dbReference type="SUPFAM" id="SSF52440">
    <property type="entry name" value="PreATP-grasp domain"/>
    <property type="match status" value="1"/>
</dbReference>
<dbReference type="InterPro" id="IPR052032">
    <property type="entry name" value="ATP-dep_AA_Ligase"/>
</dbReference>
<dbReference type="PANTHER" id="PTHR43585:SF2">
    <property type="entry name" value="ATP-GRASP ENZYME FSQD"/>
    <property type="match status" value="1"/>
</dbReference>
<dbReference type="RefSeq" id="WP_238975022.1">
    <property type="nucleotide sequence ID" value="NZ_JABFUC010000001.1"/>
</dbReference>
<dbReference type="PROSITE" id="PS50975">
    <property type="entry name" value="ATP_GRASP"/>
    <property type="match status" value="1"/>
</dbReference>
<proteinExistence type="predicted"/>